<evidence type="ECO:0000313" key="2">
    <source>
        <dbReference type="EMBL" id="CAG8960416.1"/>
    </source>
</evidence>
<feature type="region of interest" description="Disordered" evidence="1">
    <location>
        <begin position="232"/>
        <end position="285"/>
    </location>
</feature>
<dbReference type="OrthoDB" id="4364733at2759"/>
<accession>A0A9N9L5E9</accession>
<feature type="compositionally biased region" description="Polar residues" evidence="1">
    <location>
        <begin position="1"/>
        <end position="17"/>
    </location>
</feature>
<feature type="compositionally biased region" description="Acidic residues" evidence="1">
    <location>
        <begin position="233"/>
        <end position="253"/>
    </location>
</feature>
<feature type="region of interest" description="Disordered" evidence="1">
    <location>
        <begin position="1"/>
        <end position="39"/>
    </location>
</feature>
<gene>
    <name evidence="2" type="ORF">HYFRA_00008134</name>
</gene>
<protein>
    <submittedName>
        <fullName evidence="2">Uncharacterized protein</fullName>
    </submittedName>
</protein>
<dbReference type="EMBL" id="CAJVRL010000099">
    <property type="protein sequence ID" value="CAG8960416.1"/>
    <property type="molecule type" value="Genomic_DNA"/>
</dbReference>
<name>A0A9N9L5E9_9HELO</name>
<evidence type="ECO:0000313" key="3">
    <source>
        <dbReference type="Proteomes" id="UP000696280"/>
    </source>
</evidence>
<reference evidence="2" key="1">
    <citation type="submission" date="2021-07" db="EMBL/GenBank/DDBJ databases">
        <authorList>
            <person name="Durling M."/>
        </authorList>
    </citation>
    <scope>NUCLEOTIDE SEQUENCE</scope>
</reference>
<comment type="caution">
    <text evidence="2">The sequence shown here is derived from an EMBL/GenBank/DDBJ whole genome shotgun (WGS) entry which is preliminary data.</text>
</comment>
<organism evidence="2 3">
    <name type="scientific">Hymenoscyphus fraxineus</name>
    <dbReference type="NCBI Taxonomy" id="746836"/>
    <lineage>
        <taxon>Eukaryota</taxon>
        <taxon>Fungi</taxon>
        <taxon>Dikarya</taxon>
        <taxon>Ascomycota</taxon>
        <taxon>Pezizomycotina</taxon>
        <taxon>Leotiomycetes</taxon>
        <taxon>Helotiales</taxon>
        <taxon>Helotiaceae</taxon>
        <taxon>Hymenoscyphus</taxon>
    </lineage>
</organism>
<dbReference type="Proteomes" id="UP000696280">
    <property type="component" value="Unassembled WGS sequence"/>
</dbReference>
<dbReference type="AlphaFoldDB" id="A0A9N9L5E9"/>
<sequence length="285" mass="32454">MPPSSSKRTYDNFSMPNGNEAPSYPSPSKKSRVTSDSDSTPLWEMITGLQPLELSTILYNICSEDPSRADLVRSAYAARLAEERRRPPVNFDHISKDCWHTLNMKYKRLSASKQCDMMGDINAVLRKSIKSILEKAGPETRWETRRNALEVLRKISKSIMLCDERQIRHELMKDGCALASFADAMLELAQGMSSEERERYKDEGLYEKLVELQTECEEWSINMPGLEDVYGVFDEDSEGDDEEEEAEEEDEECQVISGSYRPAQPLPKPASPPKRSHVFSVIELD</sequence>
<evidence type="ECO:0000256" key="1">
    <source>
        <dbReference type="SAM" id="MobiDB-lite"/>
    </source>
</evidence>
<proteinExistence type="predicted"/>
<keyword evidence="3" id="KW-1185">Reference proteome</keyword>